<name>A0AAV4RU78_9ARAC</name>
<gene>
    <name evidence="1" type="ORF">CDAR_456041</name>
</gene>
<evidence type="ECO:0000313" key="1">
    <source>
        <dbReference type="EMBL" id="GIY23448.1"/>
    </source>
</evidence>
<dbReference type="AlphaFoldDB" id="A0AAV4RU78"/>
<organism evidence="1 2">
    <name type="scientific">Caerostris darwini</name>
    <dbReference type="NCBI Taxonomy" id="1538125"/>
    <lineage>
        <taxon>Eukaryota</taxon>
        <taxon>Metazoa</taxon>
        <taxon>Ecdysozoa</taxon>
        <taxon>Arthropoda</taxon>
        <taxon>Chelicerata</taxon>
        <taxon>Arachnida</taxon>
        <taxon>Araneae</taxon>
        <taxon>Araneomorphae</taxon>
        <taxon>Entelegynae</taxon>
        <taxon>Araneoidea</taxon>
        <taxon>Araneidae</taxon>
        <taxon>Caerostris</taxon>
    </lineage>
</organism>
<sequence>MISPCQSYVLTIPVARVLMLPFLPLRSPGVRMRHRWHNRSAFRFPDRPLLPSGGRRRALRTTRNRVPHESGRLSYSWMLHQRVLPLGMHCRLDAETITRGNGPEDVHHSEAQTDVSLSNISGAHFVSCTAPSPKKHTPSSML</sequence>
<dbReference type="Proteomes" id="UP001054837">
    <property type="component" value="Unassembled WGS sequence"/>
</dbReference>
<reference evidence="1 2" key="1">
    <citation type="submission" date="2021-06" db="EMBL/GenBank/DDBJ databases">
        <title>Caerostris darwini draft genome.</title>
        <authorList>
            <person name="Kono N."/>
            <person name="Arakawa K."/>
        </authorList>
    </citation>
    <scope>NUCLEOTIDE SEQUENCE [LARGE SCALE GENOMIC DNA]</scope>
</reference>
<protein>
    <recommendedName>
        <fullName evidence="3">Secreted protein</fullName>
    </recommendedName>
</protein>
<evidence type="ECO:0000313" key="2">
    <source>
        <dbReference type="Proteomes" id="UP001054837"/>
    </source>
</evidence>
<proteinExistence type="predicted"/>
<comment type="caution">
    <text evidence="1">The sequence shown here is derived from an EMBL/GenBank/DDBJ whole genome shotgun (WGS) entry which is preliminary data.</text>
</comment>
<dbReference type="EMBL" id="BPLQ01006551">
    <property type="protein sequence ID" value="GIY23448.1"/>
    <property type="molecule type" value="Genomic_DNA"/>
</dbReference>
<keyword evidence="2" id="KW-1185">Reference proteome</keyword>
<accession>A0AAV4RU78</accession>
<evidence type="ECO:0008006" key="3">
    <source>
        <dbReference type="Google" id="ProtNLM"/>
    </source>
</evidence>